<proteinExistence type="inferred from homology"/>
<dbReference type="Gene3D" id="3.40.50.1980">
    <property type="entry name" value="Nitrogenase molybdenum iron protein domain"/>
    <property type="match status" value="2"/>
</dbReference>
<dbReference type="SUPFAM" id="SSF53807">
    <property type="entry name" value="Helical backbone' metal receptor"/>
    <property type="match status" value="1"/>
</dbReference>
<name>A0ABR9V3U0_9CHRO</name>
<sequence length="315" mass="35577">MRYLSIIFSVLFFSVGVVGCDNPSVSESRQESSLTDGENGRLISHAMGETQINGTPERVVILTNEGTDILLALGVQPVGAVKSWQGDPFYDYIEGEMTGVEVIGDEFQPSLELIVSLQPDLIIGSKVRQEQLYSQLSAIAPTVFSETIGVSWRENLELYAIALNRQEKAEELLTDWDQRVTEFKNRLGDNAPTVSLVRFLADNTRLYYRNSFPGQIVEEVGLKRPPEQQKDDFADQIAIENIELLDADYLFYFTYDVEGENGEAVKQRWLSHPLWQTLDVAKNDRTYQVSDVHWTTSSGILAAHKILDDLERTLY</sequence>
<dbReference type="PANTHER" id="PTHR30532">
    <property type="entry name" value="IRON III DICITRATE-BINDING PERIPLASMIC PROTEIN"/>
    <property type="match status" value="1"/>
</dbReference>
<dbReference type="Proteomes" id="UP000654604">
    <property type="component" value="Unassembled WGS sequence"/>
</dbReference>
<accession>A0ABR9V3U0</accession>
<protein>
    <submittedName>
        <fullName evidence="6">Iron-siderophore ABC transporter substrate-binding protein</fullName>
    </submittedName>
</protein>
<comment type="caution">
    <text evidence="6">The sequence shown here is derived from an EMBL/GenBank/DDBJ whole genome shotgun (WGS) entry which is preliminary data.</text>
</comment>
<dbReference type="PROSITE" id="PS50983">
    <property type="entry name" value="FE_B12_PBP"/>
    <property type="match status" value="1"/>
</dbReference>
<feature type="domain" description="Fe/B12 periplasmic-binding" evidence="5">
    <location>
        <begin position="58"/>
        <end position="315"/>
    </location>
</feature>
<keyword evidence="4" id="KW-0732">Signal</keyword>
<evidence type="ECO:0000313" key="7">
    <source>
        <dbReference type="Proteomes" id="UP000654604"/>
    </source>
</evidence>
<evidence type="ECO:0000256" key="1">
    <source>
        <dbReference type="ARBA" id="ARBA00004196"/>
    </source>
</evidence>
<dbReference type="PROSITE" id="PS51257">
    <property type="entry name" value="PROKAR_LIPOPROTEIN"/>
    <property type="match status" value="1"/>
</dbReference>
<dbReference type="CDD" id="cd01146">
    <property type="entry name" value="FhuD"/>
    <property type="match status" value="1"/>
</dbReference>
<keyword evidence="3" id="KW-0813">Transport</keyword>
<dbReference type="PANTHER" id="PTHR30532:SF21">
    <property type="entry name" value="SIDEROPHORE-BINDING LIPOPROTEIN YFIY-RELATED"/>
    <property type="match status" value="1"/>
</dbReference>
<organism evidence="6 7">
    <name type="scientific">Cyanobacterium stanieri LEGE 03274</name>
    <dbReference type="NCBI Taxonomy" id="1828756"/>
    <lineage>
        <taxon>Bacteria</taxon>
        <taxon>Bacillati</taxon>
        <taxon>Cyanobacteriota</taxon>
        <taxon>Cyanophyceae</taxon>
        <taxon>Oscillatoriophycideae</taxon>
        <taxon>Chroococcales</taxon>
        <taxon>Geminocystaceae</taxon>
        <taxon>Cyanobacterium</taxon>
    </lineage>
</organism>
<evidence type="ECO:0000256" key="4">
    <source>
        <dbReference type="ARBA" id="ARBA00022729"/>
    </source>
</evidence>
<evidence type="ECO:0000259" key="5">
    <source>
        <dbReference type="PROSITE" id="PS50983"/>
    </source>
</evidence>
<comment type="similarity">
    <text evidence="2">Belongs to the bacterial solute-binding protein 8 family.</text>
</comment>
<gene>
    <name evidence="6" type="ORF">IQ215_07640</name>
</gene>
<reference evidence="6 7" key="1">
    <citation type="submission" date="2020-10" db="EMBL/GenBank/DDBJ databases">
        <authorList>
            <person name="Castelo-Branco R."/>
            <person name="Eusebio N."/>
            <person name="Adriana R."/>
            <person name="Vieira A."/>
            <person name="Brugerolle De Fraissinette N."/>
            <person name="Rezende De Castro R."/>
            <person name="Schneider M.P."/>
            <person name="Vasconcelos V."/>
            <person name="Leao P.N."/>
        </authorList>
    </citation>
    <scope>NUCLEOTIDE SEQUENCE [LARGE SCALE GENOMIC DNA]</scope>
    <source>
        <strain evidence="6 7">LEGE 03274</strain>
    </source>
</reference>
<evidence type="ECO:0000313" key="6">
    <source>
        <dbReference type="EMBL" id="MBE9222568.1"/>
    </source>
</evidence>
<evidence type="ECO:0000256" key="3">
    <source>
        <dbReference type="ARBA" id="ARBA00022448"/>
    </source>
</evidence>
<dbReference type="InterPro" id="IPR002491">
    <property type="entry name" value="ABC_transptr_periplasmic_BD"/>
</dbReference>
<dbReference type="InterPro" id="IPR051313">
    <property type="entry name" value="Bact_iron-sidero_bind"/>
</dbReference>
<dbReference type="RefSeq" id="WP_193800721.1">
    <property type="nucleotide sequence ID" value="NZ_JADEWC010000013.1"/>
</dbReference>
<evidence type="ECO:0000256" key="2">
    <source>
        <dbReference type="ARBA" id="ARBA00008814"/>
    </source>
</evidence>
<dbReference type="Pfam" id="PF01497">
    <property type="entry name" value="Peripla_BP_2"/>
    <property type="match status" value="1"/>
</dbReference>
<dbReference type="EMBL" id="JADEWC010000013">
    <property type="protein sequence ID" value="MBE9222568.1"/>
    <property type="molecule type" value="Genomic_DNA"/>
</dbReference>
<keyword evidence="7" id="KW-1185">Reference proteome</keyword>
<comment type="subcellular location">
    <subcellularLocation>
        <location evidence="1">Cell envelope</location>
    </subcellularLocation>
</comment>